<evidence type="ECO:0000259" key="2">
    <source>
        <dbReference type="PROSITE" id="PS50240"/>
    </source>
</evidence>
<dbReference type="EMBL" id="LR824027">
    <property type="protein sequence ID" value="CAH0597749.1"/>
    <property type="molecule type" value="Genomic_DNA"/>
</dbReference>
<dbReference type="OrthoDB" id="7422296at2759"/>
<reference evidence="5" key="1">
    <citation type="submission" date="2021-12" db="EMBL/GenBank/DDBJ databases">
        <authorList>
            <person name="King R."/>
        </authorList>
    </citation>
    <scope>NUCLEOTIDE SEQUENCE</scope>
</reference>
<dbReference type="PANTHER" id="PTHR43969">
    <property type="entry name" value="GLUTATHIONE S TRANSFERASE D10, ISOFORM A-RELATED"/>
    <property type="match status" value="1"/>
</dbReference>
<dbReference type="CDD" id="cd03177">
    <property type="entry name" value="GST_C_Delta_Epsilon"/>
    <property type="match status" value="1"/>
</dbReference>
<dbReference type="SFLD" id="SFLDG00358">
    <property type="entry name" value="Main_(cytGST)"/>
    <property type="match status" value="1"/>
</dbReference>
<evidence type="ECO:0000259" key="4">
    <source>
        <dbReference type="PROSITE" id="PS50405"/>
    </source>
</evidence>
<dbReference type="Proteomes" id="UP001154114">
    <property type="component" value="Chromosome 24"/>
</dbReference>
<feature type="domain" description="GST C-terminal" evidence="4">
    <location>
        <begin position="89"/>
        <end position="214"/>
    </location>
</feature>
<dbReference type="SFLD" id="SFLDS00019">
    <property type="entry name" value="Glutathione_Transferase_(cytos"/>
    <property type="match status" value="1"/>
</dbReference>
<dbReference type="PROSITE" id="PS50404">
    <property type="entry name" value="GST_NTER"/>
    <property type="match status" value="1"/>
</dbReference>
<organism evidence="5 6">
    <name type="scientific">Chrysodeixis includens</name>
    <name type="common">Soybean looper</name>
    <name type="synonym">Pseudoplusia includens</name>
    <dbReference type="NCBI Taxonomy" id="689277"/>
    <lineage>
        <taxon>Eukaryota</taxon>
        <taxon>Metazoa</taxon>
        <taxon>Ecdysozoa</taxon>
        <taxon>Arthropoda</taxon>
        <taxon>Hexapoda</taxon>
        <taxon>Insecta</taxon>
        <taxon>Pterygota</taxon>
        <taxon>Neoptera</taxon>
        <taxon>Endopterygota</taxon>
        <taxon>Lepidoptera</taxon>
        <taxon>Glossata</taxon>
        <taxon>Ditrysia</taxon>
        <taxon>Noctuoidea</taxon>
        <taxon>Noctuidae</taxon>
        <taxon>Plusiinae</taxon>
        <taxon>Chrysodeixis</taxon>
    </lineage>
</organism>
<dbReference type="InterPro" id="IPR009003">
    <property type="entry name" value="Peptidase_S1_PA"/>
</dbReference>
<name>A0A9P0BWF8_CHRIL</name>
<dbReference type="SUPFAM" id="SSF47616">
    <property type="entry name" value="GST C-terminal domain-like"/>
    <property type="match status" value="1"/>
</dbReference>
<dbReference type="InterPro" id="IPR040079">
    <property type="entry name" value="Glutathione_S-Trfase"/>
</dbReference>
<dbReference type="SUPFAM" id="SSF52833">
    <property type="entry name" value="Thioredoxin-like"/>
    <property type="match status" value="1"/>
</dbReference>
<dbReference type="GO" id="GO:0004252">
    <property type="term" value="F:serine-type endopeptidase activity"/>
    <property type="evidence" value="ECO:0007669"/>
    <property type="project" value="InterPro"/>
</dbReference>
<protein>
    <submittedName>
        <fullName evidence="5">Uncharacterized protein</fullName>
    </submittedName>
</protein>
<dbReference type="FunFam" id="1.20.1050.10:FF:000007">
    <property type="entry name" value="Glutathione S-transferase 1-1"/>
    <property type="match status" value="1"/>
</dbReference>
<feature type="domain" description="GST N-terminal" evidence="3">
    <location>
        <begin position="1"/>
        <end position="82"/>
    </location>
</feature>
<dbReference type="Gene3D" id="2.40.10.10">
    <property type="entry name" value="Trypsin-like serine proteases"/>
    <property type="match status" value="3"/>
</dbReference>
<dbReference type="GO" id="GO:0006508">
    <property type="term" value="P:proteolysis"/>
    <property type="evidence" value="ECO:0007669"/>
    <property type="project" value="InterPro"/>
</dbReference>
<dbReference type="InterPro" id="IPR043504">
    <property type="entry name" value="Peptidase_S1_PA_chymotrypsin"/>
</dbReference>
<dbReference type="InterPro" id="IPR004045">
    <property type="entry name" value="Glutathione_S-Trfase_N"/>
</dbReference>
<evidence type="ECO:0000313" key="6">
    <source>
        <dbReference type="Proteomes" id="UP001154114"/>
    </source>
</evidence>
<feature type="domain" description="Peptidase S1" evidence="2">
    <location>
        <begin position="500"/>
        <end position="868"/>
    </location>
</feature>
<dbReference type="Pfam" id="PF13417">
    <property type="entry name" value="GST_N_3"/>
    <property type="match status" value="1"/>
</dbReference>
<dbReference type="PROSITE" id="PS50240">
    <property type="entry name" value="TRYPSIN_DOM"/>
    <property type="match status" value="1"/>
</dbReference>
<dbReference type="Pfam" id="PF00089">
    <property type="entry name" value="Trypsin"/>
    <property type="match status" value="1"/>
</dbReference>
<dbReference type="InterPro" id="IPR010987">
    <property type="entry name" value="Glutathione-S-Trfase_C-like"/>
</dbReference>
<gene>
    <name evidence="5" type="ORF">CINC_LOCUS7832</name>
</gene>
<evidence type="ECO:0000256" key="1">
    <source>
        <dbReference type="ARBA" id="ARBA00011738"/>
    </source>
</evidence>
<dbReference type="GO" id="GO:0006749">
    <property type="term" value="P:glutathione metabolic process"/>
    <property type="evidence" value="ECO:0007669"/>
    <property type="project" value="TreeGrafter"/>
</dbReference>
<dbReference type="SUPFAM" id="SSF50494">
    <property type="entry name" value="Trypsin-like serine proteases"/>
    <property type="match status" value="2"/>
</dbReference>
<dbReference type="InterPro" id="IPR036282">
    <property type="entry name" value="Glutathione-S-Trfase_C_sf"/>
</dbReference>
<dbReference type="InterPro" id="IPR036249">
    <property type="entry name" value="Thioredoxin-like_sf"/>
</dbReference>
<dbReference type="PROSITE" id="PS50405">
    <property type="entry name" value="GST_CTER"/>
    <property type="match status" value="1"/>
</dbReference>
<evidence type="ECO:0000259" key="3">
    <source>
        <dbReference type="PROSITE" id="PS50404"/>
    </source>
</evidence>
<comment type="subunit">
    <text evidence="1">Homodimer.</text>
</comment>
<keyword evidence="6" id="KW-1185">Reference proteome</keyword>
<dbReference type="GO" id="GO:0004364">
    <property type="term" value="F:glutathione transferase activity"/>
    <property type="evidence" value="ECO:0007669"/>
    <property type="project" value="TreeGrafter"/>
</dbReference>
<dbReference type="Gene3D" id="1.20.1050.10">
    <property type="match status" value="1"/>
</dbReference>
<evidence type="ECO:0000313" key="5">
    <source>
        <dbReference type="EMBL" id="CAH0597749.1"/>
    </source>
</evidence>
<dbReference type="AlphaFoldDB" id="A0A9P0BWF8"/>
<dbReference type="Gene3D" id="3.40.30.10">
    <property type="entry name" value="Glutaredoxin"/>
    <property type="match status" value="1"/>
</dbReference>
<dbReference type="FunFam" id="3.40.30.10:FF:000034">
    <property type="entry name" value="glutathione S-transferase 1"/>
    <property type="match status" value="1"/>
</dbReference>
<dbReference type="SFLD" id="SFLDG01153">
    <property type="entry name" value="Main.4:_Theta-like"/>
    <property type="match status" value="1"/>
</dbReference>
<dbReference type="InterPro" id="IPR001254">
    <property type="entry name" value="Trypsin_dom"/>
</dbReference>
<proteinExistence type="predicted"/>
<sequence>MSIIIHKTSVSPPARATLMLARILGLNVETREVNLPTREQFKHEYLMKNPMHTVPLLEDDGFVLADSHAIMTYLTSKYGEKQQELYPKDVAARAIVDQRLFFDASILFPRLRSVIYSVVKYKAPGATDEQIADIVESYFIADKYLEATRYMAGDALTLADISCVATISSLNSIVEIDAKYVKLREWWARLQEEDWYQQENEPGLRLFDEHIAHVEDYTNTTQWMALDIGVATVEKPYDFEDISFKIYCSYVPTTIQINYNTHLDDMVGTNVVALGWGRDRGGMATDVVDRNSDTLREASMKIKEKEYCIKKFQGNAVTEMIEKYMICAHGKGLLDGEGFFIEDNTDKKSDKCVGSAKRRTIGGELDECLDDNNRRRFRSVKAVENNTVRIEENKDLQKIKRQNATKLKPGQATRRQGICQNDHGGPLITWVGSTELLIGVAVNSLYDENFECVGPYLFTSTSVAGQIVRCLLANEQQTLRNCQEAENEGYVIFEQYVHRTEGGVMARSNVAPQPVYLLSSNYSGVQPRSWLCGGALVSPSYVLTSAACLKEISHVYVIAGYKKYVIVEKIDEDECTRLTKRRIVTKVLPAGFSLGTWYKNDVAIGVVDRPYDFYNMAYKVICSYVPGSISINFQSNYERENTHAVVYGWGGDHGREPGRLNDLNSRYMKEGRTIVTDPSVCSSRMALPMEANVLCAYGAGFMTSDGRDVNPIELYDDCARRFNLDEDATGQCLDDDAYTHSASRRAENQTKIKTIDEPNRNKSDFNVTNQRRQQFKMEPSSGNCWNDHGGPLVSWIGKTEILIGVALNSLYTANYECQGPFLFISTSKSKDLLQCLLNSENEQKRQECKEKRHSIEVIAVQWPDSNPNNNQF</sequence>
<accession>A0A9P0BWF8</accession>
<dbReference type="PANTHER" id="PTHR43969:SF9">
    <property type="entry name" value="GLUTATHIONE S TRANSFERASE D10, ISOFORM A-RELATED"/>
    <property type="match status" value="1"/>
</dbReference>